<keyword evidence="2" id="KW-1185">Reference proteome</keyword>
<comment type="caution">
    <text evidence="1">The sequence shown here is derived from an EMBL/GenBank/DDBJ whole genome shotgun (WGS) entry which is preliminary data.</text>
</comment>
<dbReference type="Proteomes" id="UP001177260">
    <property type="component" value="Unassembled WGS sequence"/>
</dbReference>
<reference evidence="1 2" key="1">
    <citation type="journal article" date="2023" name="ACS Omega">
        <title>Identification of the Neoaspergillic Acid Biosynthesis Gene Cluster by Establishing an In Vitro CRISPR-Ribonucleoprotein Genetic System in Aspergillus melleus.</title>
        <authorList>
            <person name="Yuan B."/>
            <person name="Grau M.F."/>
            <person name="Murata R.M."/>
            <person name="Torok T."/>
            <person name="Venkateswaran K."/>
            <person name="Stajich J.E."/>
            <person name="Wang C.C.C."/>
        </authorList>
    </citation>
    <scope>NUCLEOTIDE SEQUENCE [LARGE SCALE GENOMIC DNA]</scope>
    <source>
        <strain evidence="1 2">IMV 1140</strain>
    </source>
</reference>
<evidence type="ECO:0000313" key="2">
    <source>
        <dbReference type="Proteomes" id="UP001177260"/>
    </source>
</evidence>
<protein>
    <submittedName>
        <fullName evidence="1">Uncharacterized protein</fullName>
    </submittedName>
</protein>
<organism evidence="1 2">
    <name type="scientific">Aspergillus melleus</name>
    <dbReference type="NCBI Taxonomy" id="138277"/>
    <lineage>
        <taxon>Eukaryota</taxon>
        <taxon>Fungi</taxon>
        <taxon>Dikarya</taxon>
        <taxon>Ascomycota</taxon>
        <taxon>Pezizomycotina</taxon>
        <taxon>Eurotiomycetes</taxon>
        <taxon>Eurotiomycetidae</taxon>
        <taxon>Eurotiales</taxon>
        <taxon>Aspergillaceae</taxon>
        <taxon>Aspergillus</taxon>
        <taxon>Aspergillus subgen. Circumdati</taxon>
    </lineage>
</organism>
<evidence type="ECO:0000313" key="1">
    <source>
        <dbReference type="EMBL" id="KAK1145577.1"/>
    </source>
</evidence>
<gene>
    <name evidence="1" type="ORF">N8T08_004135</name>
</gene>
<proteinExistence type="predicted"/>
<dbReference type="EMBL" id="JAOPJF010000023">
    <property type="protein sequence ID" value="KAK1145577.1"/>
    <property type="molecule type" value="Genomic_DNA"/>
</dbReference>
<accession>A0ACC3B5H2</accession>
<sequence>MASSTSTLSPHERTRVEDYLNDKIQVSADFESLDSLLSSLRAQHDLQRKQLAEAQEVLSNATKASNDHVEATRKRAEAFKEQQADIDRRLKTITKSDASDEAAKRFEEGIEKLRRLEISRGYVTLLKEAEELSKEALKNIQSAPQLAIAPYTRLRNIVQLLVEAQPAAEGAAPHLVDYVGKLASALREQLKGDFTRRLQGTLEQMKWPSKELQFPEDLKSQWKTNVELLLDLQTPELKSRNVTANHQNVEPPILLPLEPEYFLSHVLDLINNFGGFFISSLQPVFDEKAQAVGSDLEWNFNDASHAYITAILPMLRQKITSFLPQIPEHPQLLSHLVHELMTFDNDIRESWNYLPDPYSDDNWKGITWDILTKEGWFDCWLQVEKDFALARYKDIVDTPDSGHIDYDGVEFSATKPTKAAIRVNDLLETITERYQPLSSFSQKLRFLIDIQITIFDQFHERLHSALEAYLAMTSTIGRTVQGTDGASVEGVAGLERLCRVFGSAEYLEKKMEDWSNEVFFVELWSELQERVRQNHDGGKNVAGSMSVADVASKTSPAVNNGSEDSGNNGTTSDGALFDETASAYRRLRLRSESIITSTLTSNVRSALKPYSRVSTWTTISVPSTSSTGPVPPSSDLTPAMRTLSTEISFLSRTLGIAPLRRIIRQVLLAIQTYLWGTILMKNTFSAAGAAQLISDVDHLCNVVDVALGPATPTGGSAKVLQKLSEGLLLLGLSAYASQHEDESGFSNAHDPLGGGTDPALGLWAVEKRLFKDNESAREVLTELGVETLAESEARSVLERRAEIGN</sequence>
<name>A0ACC3B5H2_9EURO</name>